<dbReference type="Gene3D" id="2.40.50.140">
    <property type="entry name" value="Nucleic acid-binding proteins"/>
    <property type="match status" value="1"/>
</dbReference>
<name>A0A2Z6MB75_TRISU</name>
<evidence type="ECO:0008006" key="3">
    <source>
        <dbReference type="Google" id="ProtNLM"/>
    </source>
</evidence>
<keyword evidence="2" id="KW-1185">Reference proteome</keyword>
<proteinExistence type="predicted"/>
<organism evidence="1 2">
    <name type="scientific">Trifolium subterraneum</name>
    <name type="common">Subterranean clover</name>
    <dbReference type="NCBI Taxonomy" id="3900"/>
    <lineage>
        <taxon>Eukaryota</taxon>
        <taxon>Viridiplantae</taxon>
        <taxon>Streptophyta</taxon>
        <taxon>Embryophyta</taxon>
        <taxon>Tracheophyta</taxon>
        <taxon>Spermatophyta</taxon>
        <taxon>Magnoliopsida</taxon>
        <taxon>eudicotyledons</taxon>
        <taxon>Gunneridae</taxon>
        <taxon>Pentapetalae</taxon>
        <taxon>rosids</taxon>
        <taxon>fabids</taxon>
        <taxon>Fabales</taxon>
        <taxon>Fabaceae</taxon>
        <taxon>Papilionoideae</taxon>
        <taxon>50 kb inversion clade</taxon>
        <taxon>NPAAA clade</taxon>
        <taxon>Hologalegina</taxon>
        <taxon>IRL clade</taxon>
        <taxon>Trifolieae</taxon>
        <taxon>Trifolium</taxon>
    </lineage>
</organism>
<dbReference type="OrthoDB" id="1452510at2759"/>
<evidence type="ECO:0000313" key="2">
    <source>
        <dbReference type="Proteomes" id="UP000242715"/>
    </source>
</evidence>
<gene>
    <name evidence="1" type="ORF">TSUD_383030</name>
</gene>
<reference evidence="2" key="1">
    <citation type="journal article" date="2017" name="Front. Plant Sci.">
        <title>Climate Clever Clovers: New Paradigm to Reduce the Environmental Footprint of Ruminants by Breeding Low Methanogenic Forages Utilizing Haplotype Variation.</title>
        <authorList>
            <person name="Kaur P."/>
            <person name="Appels R."/>
            <person name="Bayer P.E."/>
            <person name="Keeble-Gagnere G."/>
            <person name="Wang J."/>
            <person name="Hirakawa H."/>
            <person name="Shirasawa K."/>
            <person name="Vercoe P."/>
            <person name="Stefanova K."/>
            <person name="Durmic Z."/>
            <person name="Nichols P."/>
            <person name="Revell C."/>
            <person name="Isobe S.N."/>
            <person name="Edwards D."/>
            <person name="Erskine W."/>
        </authorList>
    </citation>
    <scope>NUCLEOTIDE SEQUENCE [LARGE SCALE GENOMIC DNA]</scope>
    <source>
        <strain evidence="2">cv. Daliak</strain>
    </source>
</reference>
<dbReference type="AlphaFoldDB" id="A0A2Z6MB75"/>
<dbReference type="Proteomes" id="UP000242715">
    <property type="component" value="Unassembled WGS sequence"/>
</dbReference>
<evidence type="ECO:0000313" key="1">
    <source>
        <dbReference type="EMBL" id="GAU19608.1"/>
    </source>
</evidence>
<protein>
    <recommendedName>
        <fullName evidence="3">Replication factor A C-terminal domain-containing protein</fullName>
    </recommendedName>
</protein>
<accession>A0A2Z6MB75</accession>
<dbReference type="EMBL" id="DF973200">
    <property type="protein sequence ID" value="GAU19608.1"/>
    <property type="molecule type" value="Genomic_DNA"/>
</dbReference>
<dbReference type="InterPro" id="IPR012340">
    <property type="entry name" value="NA-bd_OB-fold"/>
</dbReference>
<sequence>MGKCAEGFTVVVIQFAKVMPRFKVKIEVSDCNSKSVFILFDSDMSYLLEKSCAYFVAQAKSSNGVSYPVEFEALIDNYQNRGQRKLDIIVTTPDEVKTSAANEVFPATLKRNLNN</sequence>